<dbReference type="AlphaFoldDB" id="A0A517NP73"/>
<evidence type="ECO:0000256" key="7">
    <source>
        <dbReference type="RuleBase" id="RU003938"/>
    </source>
</evidence>
<evidence type="ECO:0000313" key="10">
    <source>
        <dbReference type="Proteomes" id="UP000319817"/>
    </source>
</evidence>
<feature type="transmembrane region" description="Helical" evidence="8">
    <location>
        <begin position="114"/>
        <end position="131"/>
    </location>
</feature>
<keyword evidence="6 8" id="KW-0472">Membrane</keyword>
<feature type="transmembrane region" description="Helical" evidence="8">
    <location>
        <begin position="9"/>
        <end position="29"/>
    </location>
</feature>
<feature type="transmembrane region" description="Helical" evidence="8">
    <location>
        <begin position="230"/>
        <end position="250"/>
    </location>
</feature>
<dbReference type="EC" id="2.7.7.41" evidence="7"/>
<dbReference type="UniPathway" id="UPA00557">
    <property type="reaction ID" value="UER00614"/>
</dbReference>
<organism evidence="9 10">
    <name type="scientific">Stieleria marina</name>
    <dbReference type="NCBI Taxonomy" id="1930275"/>
    <lineage>
        <taxon>Bacteria</taxon>
        <taxon>Pseudomonadati</taxon>
        <taxon>Planctomycetota</taxon>
        <taxon>Planctomycetia</taxon>
        <taxon>Pirellulales</taxon>
        <taxon>Pirellulaceae</taxon>
        <taxon>Stieleria</taxon>
    </lineage>
</organism>
<keyword evidence="7 9" id="KW-0548">Nucleotidyltransferase</keyword>
<reference evidence="9 10" key="1">
    <citation type="submission" date="2019-02" db="EMBL/GenBank/DDBJ databases">
        <title>Deep-cultivation of Planctomycetes and their phenomic and genomic characterization uncovers novel biology.</title>
        <authorList>
            <person name="Wiegand S."/>
            <person name="Jogler M."/>
            <person name="Boedeker C."/>
            <person name="Pinto D."/>
            <person name="Vollmers J."/>
            <person name="Rivas-Marin E."/>
            <person name="Kohn T."/>
            <person name="Peeters S.H."/>
            <person name="Heuer A."/>
            <person name="Rast P."/>
            <person name="Oberbeckmann S."/>
            <person name="Bunk B."/>
            <person name="Jeske O."/>
            <person name="Meyerdierks A."/>
            <person name="Storesund J.E."/>
            <person name="Kallscheuer N."/>
            <person name="Luecker S."/>
            <person name="Lage O.M."/>
            <person name="Pohl T."/>
            <person name="Merkel B.J."/>
            <person name="Hornburger P."/>
            <person name="Mueller R.-W."/>
            <person name="Bruemmer F."/>
            <person name="Labrenz M."/>
            <person name="Spormann A.M."/>
            <person name="Op den Camp H."/>
            <person name="Overmann J."/>
            <person name="Amann R."/>
            <person name="Jetten M.S.M."/>
            <person name="Mascher T."/>
            <person name="Medema M.H."/>
            <person name="Devos D.P."/>
            <person name="Kaster A.-K."/>
            <person name="Ovreas L."/>
            <person name="Rohde M."/>
            <person name="Galperin M.Y."/>
            <person name="Jogler C."/>
        </authorList>
    </citation>
    <scope>NUCLEOTIDE SEQUENCE [LARGE SCALE GENOMIC DNA]</scope>
    <source>
        <strain evidence="9 10">K23_9</strain>
    </source>
</reference>
<comment type="subcellular location">
    <subcellularLocation>
        <location evidence="1">Membrane</location>
        <topology evidence="1">Multi-pass membrane protein</topology>
    </subcellularLocation>
</comment>
<evidence type="ECO:0000256" key="4">
    <source>
        <dbReference type="ARBA" id="ARBA00022692"/>
    </source>
</evidence>
<sequence length="329" mass="36387">MFDHLSTHVLLTLFGIVVALVTSNAILWIATRKNPTRDLTEVSLRLKTWWMIVGLFSLVLLISQTASIVFMAFVSFLALKEFLSLIPTRRADHRVLFWAYLAIPIQYYWIYSHWFGLFIIFIPVYMFMWLPTRMVSIGETDGFLRAVGTLHWGLMTTVFSLSHAAYLLVLTPGETSLVKPQWSSEAAAACSGVSLLLLLVLLTQFNDIAQFCWGKMLGSRKVAPKVSPGKTWGGLLGGVASTVALASVLGPWLTCMDLTRSAIAGLIIGISGFFADLSISALKRDLGVKDSGFSLPGHGGILDRVDSLTFTAPLFFHFVYYCYGEVVAR</sequence>
<evidence type="ECO:0000313" key="9">
    <source>
        <dbReference type="EMBL" id="QDT08910.1"/>
    </source>
</evidence>
<name>A0A517NP73_9BACT</name>
<dbReference type="RefSeq" id="WP_145416378.1">
    <property type="nucleotide sequence ID" value="NZ_CP036526.1"/>
</dbReference>
<comment type="pathway">
    <text evidence="7">Phospholipid metabolism; CDP-diacylglycerol biosynthesis; CDP-diacylglycerol from sn-glycerol 3-phosphate: step 3/3.</text>
</comment>
<evidence type="ECO:0000256" key="1">
    <source>
        <dbReference type="ARBA" id="ARBA00004141"/>
    </source>
</evidence>
<dbReference type="GO" id="GO:0016024">
    <property type="term" value="P:CDP-diacylglycerol biosynthetic process"/>
    <property type="evidence" value="ECO:0007669"/>
    <property type="project" value="UniProtKB-UniPathway"/>
</dbReference>
<dbReference type="PROSITE" id="PS01315">
    <property type="entry name" value="CDS"/>
    <property type="match status" value="1"/>
</dbReference>
<dbReference type="GO" id="GO:0005886">
    <property type="term" value="C:plasma membrane"/>
    <property type="evidence" value="ECO:0007669"/>
    <property type="project" value="TreeGrafter"/>
</dbReference>
<dbReference type="GO" id="GO:0009273">
    <property type="term" value="P:peptidoglycan-based cell wall biogenesis"/>
    <property type="evidence" value="ECO:0007669"/>
    <property type="project" value="TreeGrafter"/>
</dbReference>
<keyword evidence="4 7" id="KW-0812">Transmembrane</keyword>
<dbReference type="OrthoDB" id="9799199at2"/>
<protein>
    <recommendedName>
        <fullName evidence="7">Phosphatidate cytidylyltransferase</fullName>
        <ecNumber evidence="7">2.7.7.41</ecNumber>
    </recommendedName>
</protein>
<dbReference type="PANTHER" id="PTHR43535:SF1">
    <property type="entry name" value="PHOSPHATIDATE CYTIDYLYLTRANSFERASE"/>
    <property type="match status" value="1"/>
</dbReference>
<feature type="transmembrane region" description="Helical" evidence="8">
    <location>
        <begin position="143"/>
        <end position="166"/>
    </location>
</feature>
<dbReference type="PANTHER" id="PTHR43535">
    <property type="entry name" value="PHOSPHATIDATE CYTIDYLYLTRANSFERASE"/>
    <property type="match status" value="1"/>
</dbReference>
<dbReference type="Pfam" id="PF01148">
    <property type="entry name" value="CTP_transf_1"/>
    <property type="match status" value="1"/>
</dbReference>
<dbReference type="GO" id="GO:0004605">
    <property type="term" value="F:phosphatidate cytidylyltransferase activity"/>
    <property type="evidence" value="ECO:0007669"/>
    <property type="project" value="UniProtKB-EC"/>
</dbReference>
<evidence type="ECO:0000256" key="8">
    <source>
        <dbReference type="SAM" id="Phobius"/>
    </source>
</evidence>
<comment type="catalytic activity">
    <reaction evidence="7">
        <text>a 1,2-diacyl-sn-glycero-3-phosphate + CTP + H(+) = a CDP-1,2-diacyl-sn-glycerol + diphosphate</text>
        <dbReference type="Rhea" id="RHEA:16229"/>
        <dbReference type="ChEBI" id="CHEBI:15378"/>
        <dbReference type="ChEBI" id="CHEBI:33019"/>
        <dbReference type="ChEBI" id="CHEBI:37563"/>
        <dbReference type="ChEBI" id="CHEBI:58332"/>
        <dbReference type="ChEBI" id="CHEBI:58608"/>
        <dbReference type="EC" id="2.7.7.41"/>
    </reaction>
</comment>
<evidence type="ECO:0000256" key="6">
    <source>
        <dbReference type="ARBA" id="ARBA00023136"/>
    </source>
</evidence>
<feature type="transmembrane region" description="Helical" evidence="8">
    <location>
        <begin position="262"/>
        <end position="282"/>
    </location>
</feature>
<proteinExistence type="inferred from homology"/>
<accession>A0A517NP73</accession>
<evidence type="ECO:0000256" key="3">
    <source>
        <dbReference type="ARBA" id="ARBA00022679"/>
    </source>
</evidence>
<gene>
    <name evidence="9" type="primary">cdsA_1</name>
    <name evidence="9" type="ORF">K239x_08530</name>
</gene>
<dbReference type="InterPro" id="IPR000374">
    <property type="entry name" value="PC_trans"/>
</dbReference>
<feature type="transmembrane region" description="Helical" evidence="8">
    <location>
        <begin position="49"/>
        <end position="79"/>
    </location>
</feature>
<dbReference type="EMBL" id="CP036526">
    <property type="protein sequence ID" value="QDT08910.1"/>
    <property type="molecule type" value="Genomic_DNA"/>
</dbReference>
<comment type="similarity">
    <text evidence="2 7">Belongs to the CDS family.</text>
</comment>
<keyword evidence="10" id="KW-1185">Reference proteome</keyword>
<keyword evidence="3 7" id="KW-0808">Transferase</keyword>
<evidence type="ECO:0000256" key="5">
    <source>
        <dbReference type="ARBA" id="ARBA00022989"/>
    </source>
</evidence>
<evidence type="ECO:0000256" key="2">
    <source>
        <dbReference type="ARBA" id="ARBA00010185"/>
    </source>
</evidence>
<keyword evidence="5 8" id="KW-1133">Transmembrane helix</keyword>
<feature type="transmembrane region" description="Helical" evidence="8">
    <location>
        <begin position="186"/>
        <end position="209"/>
    </location>
</feature>
<dbReference type="Proteomes" id="UP000319817">
    <property type="component" value="Chromosome"/>
</dbReference>